<evidence type="ECO:0000256" key="6">
    <source>
        <dbReference type="ARBA" id="ARBA00023136"/>
    </source>
</evidence>
<organism evidence="10 11">
    <name type="scientific">Desmophyllum pertusum</name>
    <dbReference type="NCBI Taxonomy" id="174260"/>
    <lineage>
        <taxon>Eukaryota</taxon>
        <taxon>Metazoa</taxon>
        <taxon>Cnidaria</taxon>
        <taxon>Anthozoa</taxon>
        <taxon>Hexacorallia</taxon>
        <taxon>Scleractinia</taxon>
        <taxon>Caryophylliina</taxon>
        <taxon>Caryophylliidae</taxon>
        <taxon>Desmophyllum</taxon>
    </lineage>
</organism>
<dbReference type="OrthoDB" id="513400at2759"/>
<dbReference type="Proteomes" id="UP001163046">
    <property type="component" value="Unassembled WGS sequence"/>
</dbReference>
<feature type="transmembrane region" description="Helical" evidence="8">
    <location>
        <begin position="132"/>
        <end position="149"/>
    </location>
</feature>
<evidence type="ECO:0000256" key="4">
    <source>
        <dbReference type="ARBA" id="ARBA00022970"/>
    </source>
</evidence>
<feature type="transmembrane region" description="Helical" evidence="8">
    <location>
        <begin position="78"/>
        <end position="97"/>
    </location>
</feature>
<feature type="region of interest" description="Disordered" evidence="7">
    <location>
        <begin position="576"/>
        <end position="617"/>
    </location>
</feature>
<feature type="transmembrane region" description="Helical" evidence="8">
    <location>
        <begin position="299"/>
        <end position="317"/>
    </location>
</feature>
<evidence type="ECO:0000256" key="3">
    <source>
        <dbReference type="ARBA" id="ARBA00022692"/>
    </source>
</evidence>
<keyword evidence="2" id="KW-0813">Transport</keyword>
<evidence type="ECO:0000256" key="2">
    <source>
        <dbReference type="ARBA" id="ARBA00022448"/>
    </source>
</evidence>
<feature type="region of interest" description="Disordered" evidence="7">
    <location>
        <begin position="686"/>
        <end position="754"/>
    </location>
</feature>
<feature type="transmembrane region" description="Helical" evidence="8">
    <location>
        <begin position="323"/>
        <end position="345"/>
    </location>
</feature>
<feature type="compositionally biased region" description="Basic and acidic residues" evidence="7">
    <location>
        <begin position="702"/>
        <end position="715"/>
    </location>
</feature>
<name>A0A9W9Z072_9CNID</name>
<dbReference type="Pfam" id="PF01490">
    <property type="entry name" value="Aa_trans"/>
    <property type="match status" value="1"/>
</dbReference>
<dbReference type="EMBL" id="MU826835">
    <property type="protein sequence ID" value="KAJ7372752.1"/>
    <property type="molecule type" value="Genomic_DNA"/>
</dbReference>
<dbReference type="GO" id="GO:0016020">
    <property type="term" value="C:membrane"/>
    <property type="evidence" value="ECO:0007669"/>
    <property type="project" value="UniProtKB-SubCell"/>
</dbReference>
<evidence type="ECO:0000256" key="7">
    <source>
        <dbReference type="SAM" id="MobiDB-lite"/>
    </source>
</evidence>
<proteinExistence type="predicted"/>
<dbReference type="PANTHER" id="PTHR22950:SF646">
    <property type="entry name" value="SODIUM-COUPLED NEUTRAL AMINO ACID TRANSPORTER 10-RELATED"/>
    <property type="match status" value="1"/>
</dbReference>
<evidence type="ECO:0000256" key="1">
    <source>
        <dbReference type="ARBA" id="ARBA00004141"/>
    </source>
</evidence>
<keyword evidence="6 8" id="KW-0472">Membrane</keyword>
<feature type="compositionally biased region" description="Basic and acidic residues" evidence="7">
    <location>
        <begin position="508"/>
        <end position="534"/>
    </location>
</feature>
<comment type="caution">
    <text evidence="10">The sequence shown here is derived from an EMBL/GenBank/DDBJ whole genome shotgun (WGS) entry which is preliminary data.</text>
</comment>
<feature type="region of interest" description="Disordered" evidence="7">
    <location>
        <begin position="471"/>
        <end position="551"/>
    </location>
</feature>
<evidence type="ECO:0000259" key="9">
    <source>
        <dbReference type="Pfam" id="PF01490"/>
    </source>
</evidence>
<dbReference type="AlphaFoldDB" id="A0A9W9Z072"/>
<feature type="domain" description="Amino acid transporter transmembrane" evidence="9">
    <location>
        <begin position="2"/>
        <end position="376"/>
    </location>
</feature>
<reference evidence="10" key="1">
    <citation type="submission" date="2023-01" db="EMBL/GenBank/DDBJ databases">
        <title>Genome assembly of the deep-sea coral Lophelia pertusa.</title>
        <authorList>
            <person name="Herrera S."/>
            <person name="Cordes E."/>
        </authorList>
    </citation>
    <scope>NUCLEOTIDE SEQUENCE</scope>
    <source>
        <strain evidence="10">USNM1676648</strain>
        <tissue evidence="10">Polyp</tissue>
    </source>
</reference>
<feature type="transmembrane region" description="Helical" evidence="8">
    <location>
        <begin position="244"/>
        <end position="266"/>
    </location>
</feature>
<keyword evidence="3 8" id="KW-0812">Transmembrane</keyword>
<feature type="compositionally biased region" description="Low complexity" evidence="7">
    <location>
        <begin position="725"/>
        <end position="738"/>
    </location>
</feature>
<feature type="compositionally biased region" description="Basic and acidic residues" evidence="7">
    <location>
        <begin position="473"/>
        <end position="492"/>
    </location>
</feature>
<gene>
    <name evidence="10" type="ORF">OS493_018030</name>
</gene>
<dbReference type="PANTHER" id="PTHR22950">
    <property type="entry name" value="AMINO ACID TRANSPORTER"/>
    <property type="match status" value="1"/>
</dbReference>
<keyword evidence="5 8" id="KW-1133">Transmembrane helix</keyword>
<evidence type="ECO:0000256" key="5">
    <source>
        <dbReference type="ARBA" id="ARBA00022989"/>
    </source>
</evidence>
<evidence type="ECO:0000313" key="10">
    <source>
        <dbReference type="EMBL" id="KAJ7372752.1"/>
    </source>
</evidence>
<feature type="compositionally biased region" description="Basic and acidic residues" evidence="7">
    <location>
        <begin position="590"/>
        <end position="617"/>
    </location>
</feature>
<feature type="transmembrane region" description="Helical" evidence="8">
    <location>
        <begin position="6"/>
        <end position="39"/>
    </location>
</feature>
<feature type="transmembrane region" description="Helical" evidence="8">
    <location>
        <begin position="169"/>
        <end position="190"/>
    </location>
</feature>
<feature type="compositionally biased region" description="Basic residues" evidence="7">
    <location>
        <begin position="739"/>
        <end position="748"/>
    </location>
</feature>
<dbReference type="GO" id="GO:0015179">
    <property type="term" value="F:L-amino acid transmembrane transporter activity"/>
    <property type="evidence" value="ECO:0007669"/>
    <property type="project" value="TreeGrafter"/>
</dbReference>
<protein>
    <recommendedName>
        <fullName evidence="9">Amino acid transporter transmembrane domain-containing protein</fullName>
    </recommendedName>
</protein>
<keyword evidence="4" id="KW-0029">Amino-acid transport</keyword>
<keyword evidence="11" id="KW-1185">Reference proteome</keyword>
<sequence length="754" mass="82889">MSTRPVIFNLVNCIIGVSVLAMPFCFQECGIILCGIAIISSSWLTKKSCQLLLKSGQVARRRNYEGLAFSTYGAPGKLAVEASIIGLLIGTLIAFNVSWTVRAVLMTVLAFGVGFPLSMMRNLHSLASFSSLALLFYAGFVLQIFLRALPRIMEGSWVYNLNYWRPENLLHYLPIFALAFACQTQLFALYDTLPEPSVKKMEDVVNIGINIVASVYFLVGFLGYVCFYNIGVKGDILTSYGNTFISQMIKLGFVMSVIVSFPLMVYPLRASLHSLIFQQQSGSSENLPGGAGFIPQDRFTYLTLAIISGTLTLGILFPQIEFVLALTGATMGTLIAFVFPSTMFLHIVSEQTSARLIAKLVLGLGLICFVAGTYTVLTTQENAEHHQVDIHPPGIDPIKPVDFHHDPAKKENDTSIHVGVREVPVVDVDVAKIGIGADKGVVNKEEKVVVNDAKPSEEKLVDVKPIDAAATEGLKKDEGPVKPVEGEVKRQEPPVPHAPQDNPLQNARDQKNVGEEEQIKNEKRQLMSKSEDGKATNSETPVEKDEKLNAVEGNAININPVKVSEQEIDEELKKLEQSDKVSGAAAAMETDAKDPAKVDVASKEAKQQQDIPEKNNLVKRDLQLSHNIENLHNKLADSGKSVGILRNDNIVVSQKSGNQTNLQEQKVNSQVNKDLNSETKEYSLHERTSLANHSKPVAEGSPKVEESIKIRDLKSNVKRKVKQPSSLSSRSIKSFISKQRSKRSRRSKLQGEAR</sequence>
<accession>A0A9W9Z072</accession>
<feature type="transmembrane region" description="Helical" evidence="8">
    <location>
        <begin position="357"/>
        <end position="377"/>
    </location>
</feature>
<dbReference type="InterPro" id="IPR013057">
    <property type="entry name" value="AA_transpt_TM"/>
</dbReference>
<feature type="transmembrane region" description="Helical" evidence="8">
    <location>
        <begin position="211"/>
        <end position="232"/>
    </location>
</feature>
<evidence type="ECO:0000313" key="11">
    <source>
        <dbReference type="Proteomes" id="UP001163046"/>
    </source>
</evidence>
<evidence type="ECO:0000256" key="8">
    <source>
        <dbReference type="SAM" id="Phobius"/>
    </source>
</evidence>
<comment type="subcellular location">
    <subcellularLocation>
        <location evidence="1">Membrane</location>
        <topology evidence="1">Multi-pass membrane protein</topology>
    </subcellularLocation>
</comment>